<evidence type="ECO:0000313" key="1">
    <source>
        <dbReference type="EMBL" id="APA99590.1"/>
    </source>
</evidence>
<name>A0A0B8N986_9NOCA</name>
<dbReference type="Pfam" id="PF00106">
    <property type="entry name" value="adh_short"/>
    <property type="match status" value="1"/>
</dbReference>
<dbReference type="AlphaFoldDB" id="A0A0B8N986"/>
<dbReference type="InterPro" id="IPR002347">
    <property type="entry name" value="SDR_fam"/>
</dbReference>
<protein>
    <submittedName>
        <fullName evidence="2">3-alpha-hydroxysteroid dehydrogenase</fullName>
    </submittedName>
    <submittedName>
        <fullName evidence="1">3-oxoacyl-[acyl-carrier-protein] reductase</fullName>
        <ecNumber evidence="1">1.1.1.100</ecNumber>
    </submittedName>
</protein>
<dbReference type="InterPro" id="IPR036291">
    <property type="entry name" value="NAD(P)-bd_dom_sf"/>
</dbReference>
<dbReference type="Pfam" id="PF13561">
    <property type="entry name" value="adh_short_C2"/>
    <property type="match status" value="1"/>
</dbReference>
<keyword evidence="1" id="KW-0560">Oxidoreductase</keyword>
<keyword evidence="3" id="KW-1185">Reference proteome</keyword>
<dbReference type="Gene3D" id="3.40.50.720">
    <property type="entry name" value="NAD(P)-binding Rossmann-like Domain"/>
    <property type="match status" value="1"/>
</dbReference>
<reference evidence="1 4" key="3">
    <citation type="submission" date="2016-10" db="EMBL/GenBank/DDBJ databases">
        <title>Genome sequence of Nocardia seriolae strain EM150506, isolated from Anguila japonica.</title>
        <authorList>
            <person name="Han H.-J."/>
        </authorList>
    </citation>
    <scope>NUCLEOTIDE SEQUENCE [LARGE SCALE GENOMIC DNA]</scope>
    <source>
        <strain evidence="1 4">EM150506</strain>
    </source>
</reference>
<dbReference type="Proteomes" id="UP000180166">
    <property type="component" value="Chromosome"/>
</dbReference>
<reference evidence="2 3" key="2">
    <citation type="journal article" date="2016" name="Genome Announc.">
        <title>Draft Genome Sequence of Erythromycin- and Oxytetracycline-Sensitive Nocardia seriolae Strain U-1 (NBRC 110359).</title>
        <authorList>
            <person name="Imajoh M."/>
            <person name="Sukeda M."/>
            <person name="Shimizu M."/>
            <person name="Yamane J."/>
            <person name="Ohnishi K."/>
            <person name="Oshima S."/>
        </authorList>
    </citation>
    <scope>NUCLEOTIDE SEQUENCE [LARGE SCALE GENOMIC DNA]</scope>
    <source>
        <strain evidence="2 3">U-1</strain>
    </source>
</reference>
<dbReference type="PANTHER" id="PTHR43975">
    <property type="entry name" value="ZGC:101858"/>
    <property type="match status" value="1"/>
</dbReference>
<dbReference type="KEGG" id="nsr:NS506_05544"/>
<dbReference type="RefSeq" id="WP_033088653.1">
    <property type="nucleotide sequence ID" value="NZ_AP017900.1"/>
</dbReference>
<evidence type="ECO:0000313" key="4">
    <source>
        <dbReference type="Proteomes" id="UP000180166"/>
    </source>
</evidence>
<accession>A0A0B8N986</accession>
<reference evidence="3" key="1">
    <citation type="submission" date="2015-07" db="EMBL/GenBank/DDBJ databases">
        <title>Nocardia seriolae U-1 whole genome shotgun sequence.</title>
        <authorList>
            <person name="Imajoh M."/>
            <person name="Fukumoto Y."/>
            <person name="Sukeda M."/>
            <person name="Yamane J."/>
            <person name="Yamasaki K."/>
            <person name="Shimizu M."/>
            <person name="Ohnishi K."/>
            <person name="Oshima S."/>
        </authorList>
    </citation>
    <scope>NUCLEOTIDE SEQUENCE [LARGE SCALE GENOMIC DNA]</scope>
    <source>
        <strain evidence="3">U-1</strain>
    </source>
</reference>
<dbReference type="EMBL" id="BBYQ01000078">
    <property type="protein sequence ID" value="GAP30329.1"/>
    <property type="molecule type" value="Genomic_DNA"/>
</dbReference>
<evidence type="ECO:0000313" key="2">
    <source>
        <dbReference type="EMBL" id="GAP30329.1"/>
    </source>
</evidence>
<gene>
    <name evidence="1" type="ORF">NS506_05544</name>
    <name evidence="2" type="ORF">NSK11_contig00078-0005</name>
</gene>
<dbReference type="OrthoDB" id="3676637at2"/>
<dbReference type="EMBL" id="CP017839">
    <property type="protein sequence ID" value="APA99590.1"/>
    <property type="molecule type" value="Genomic_DNA"/>
</dbReference>
<dbReference type="GeneID" id="93374089"/>
<dbReference type="Proteomes" id="UP000037179">
    <property type="component" value="Unassembled WGS sequence"/>
</dbReference>
<organism evidence="1 4">
    <name type="scientific">Nocardia seriolae</name>
    <dbReference type="NCBI Taxonomy" id="37332"/>
    <lineage>
        <taxon>Bacteria</taxon>
        <taxon>Bacillati</taxon>
        <taxon>Actinomycetota</taxon>
        <taxon>Actinomycetes</taxon>
        <taxon>Mycobacteriales</taxon>
        <taxon>Nocardiaceae</taxon>
        <taxon>Nocardia</taxon>
    </lineage>
</organism>
<dbReference type="PANTHER" id="PTHR43975:SF2">
    <property type="entry name" value="EG:BACR7A4.14 PROTEIN-RELATED"/>
    <property type="match status" value="1"/>
</dbReference>
<dbReference type="PRINTS" id="PR00081">
    <property type="entry name" value="GDHRDH"/>
</dbReference>
<dbReference type="EC" id="1.1.1.100" evidence="1"/>
<sequence length="249" mass="25475">MTIAITGSGSGIGAATAAALRAAGHDIIGIDLRNSDITVDLTDAQARAAAVEAVLERSGGVLDGLVLCAGVGPQVPDPNLVVEINFRATVALLDALLPALRKGENPAAVVVSSVASTQIKWEDNPIAKGNEAEAFARAGDFAGSYAYASSKNAVTVAVRQRAVEWGAAGVRLNTVAPGSVETPLLQAGLDDPRYSEAIRNFVAPIGRNGKPEEIASLITYLLGPQAGFIHGAQFVIDGGIDAQTRPTAV</sequence>
<dbReference type="SUPFAM" id="SSF51735">
    <property type="entry name" value="NAD(P)-binding Rossmann-fold domains"/>
    <property type="match status" value="1"/>
</dbReference>
<proteinExistence type="predicted"/>
<evidence type="ECO:0000313" key="3">
    <source>
        <dbReference type="Proteomes" id="UP000037179"/>
    </source>
</evidence>
<dbReference type="GO" id="GO:0004316">
    <property type="term" value="F:3-oxoacyl-[acyl-carrier-protein] reductase (NADPH) activity"/>
    <property type="evidence" value="ECO:0007669"/>
    <property type="project" value="UniProtKB-EC"/>
</dbReference>